<dbReference type="AlphaFoldDB" id="A0A9W6JBT7"/>
<comment type="caution">
    <text evidence="1">The sequence shown here is derived from an EMBL/GenBank/DDBJ whole genome shotgun (WGS) entry which is preliminary data.</text>
</comment>
<evidence type="ECO:0000313" key="2">
    <source>
        <dbReference type="Proteomes" id="UP001143370"/>
    </source>
</evidence>
<protein>
    <submittedName>
        <fullName evidence="1">Uncharacterized protein</fullName>
    </submittedName>
</protein>
<proteinExistence type="predicted"/>
<name>A0A9W6JBT7_9HYPH</name>
<accession>A0A9W6JBT7</accession>
<keyword evidence="2" id="KW-1185">Reference proteome</keyword>
<dbReference type="EMBL" id="BSFJ01000025">
    <property type="protein sequence ID" value="GLK73398.1"/>
    <property type="molecule type" value="Genomic_DNA"/>
</dbReference>
<evidence type="ECO:0000313" key="1">
    <source>
        <dbReference type="EMBL" id="GLK73398.1"/>
    </source>
</evidence>
<reference evidence="1" key="2">
    <citation type="submission" date="2023-01" db="EMBL/GenBank/DDBJ databases">
        <authorList>
            <person name="Sun Q."/>
            <person name="Evtushenko L."/>
        </authorList>
    </citation>
    <scope>NUCLEOTIDE SEQUENCE</scope>
    <source>
        <strain evidence="1">VKM B-2484</strain>
    </source>
</reference>
<dbReference type="Proteomes" id="UP001143370">
    <property type="component" value="Unassembled WGS sequence"/>
</dbReference>
<sequence>MKNGPVSINMLMTQLRAPMPISTLRQEAKAALTGDAGGLPLVAFMEVTLLGHHRGHRDRRHPL</sequence>
<reference evidence="1" key="1">
    <citation type="journal article" date="2014" name="Int. J. Syst. Evol. Microbiol.">
        <title>Complete genome sequence of Corynebacterium casei LMG S-19264T (=DSM 44701T), isolated from a smear-ripened cheese.</title>
        <authorList>
            <consortium name="US DOE Joint Genome Institute (JGI-PGF)"/>
            <person name="Walter F."/>
            <person name="Albersmeier A."/>
            <person name="Kalinowski J."/>
            <person name="Ruckert C."/>
        </authorList>
    </citation>
    <scope>NUCLEOTIDE SEQUENCE</scope>
    <source>
        <strain evidence="1">VKM B-2484</strain>
    </source>
</reference>
<organism evidence="1 2">
    <name type="scientific">Ancylobacter dichloromethanicus</name>
    <dbReference type="NCBI Taxonomy" id="518825"/>
    <lineage>
        <taxon>Bacteria</taxon>
        <taxon>Pseudomonadati</taxon>
        <taxon>Pseudomonadota</taxon>
        <taxon>Alphaproteobacteria</taxon>
        <taxon>Hyphomicrobiales</taxon>
        <taxon>Xanthobacteraceae</taxon>
        <taxon>Ancylobacter</taxon>
    </lineage>
</organism>
<gene>
    <name evidence="1" type="ORF">GCM10017643_35150</name>
</gene>